<evidence type="ECO:0000256" key="1">
    <source>
        <dbReference type="SAM" id="MobiDB-lite"/>
    </source>
</evidence>
<dbReference type="EMBL" id="JAINUG010000165">
    <property type="protein sequence ID" value="KAJ8390774.1"/>
    <property type="molecule type" value="Genomic_DNA"/>
</dbReference>
<organism evidence="2 3">
    <name type="scientific">Aldrovandia affinis</name>
    <dbReference type="NCBI Taxonomy" id="143900"/>
    <lineage>
        <taxon>Eukaryota</taxon>
        <taxon>Metazoa</taxon>
        <taxon>Chordata</taxon>
        <taxon>Craniata</taxon>
        <taxon>Vertebrata</taxon>
        <taxon>Euteleostomi</taxon>
        <taxon>Actinopterygii</taxon>
        <taxon>Neopterygii</taxon>
        <taxon>Teleostei</taxon>
        <taxon>Notacanthiformes</taxon>
        <taxon>Halosauridae</taxon>
        <taxon>Aldrovandia</taxon>
    </lineage>
</organism>
<accession>A0AAD7RUV1</accession>
<protein>
    <submittedName>
        <fullName evidence="2">Uncharacterized protein</fullName>
    </submittedName>
</protein>
<dbReference type="AlphaFoldDB" id="A0AAD7RUV1"/>
<dbReference type="Proteomes" id="UP001221898">
    <property type="component" value="Unassembled WGS sequence"/>
</dbReference>
<evidence type="ECO:0000313" key="3">
    <source>
        <dbReference type="Proteomes" id="UP001221898"/>
    </source>
</evidence>
<keyword evidence="3" id="KW-1185">Reference proteome</keyword>
<evidence type="ECO:0000313" key="2">
    <source>
        <dbReference type="EMBL" id="KAJ8390774.1"/>
    </source>
</evidence>
<gene>
    <name evidence="2" type="ORF">AAFF_G00099060</name>
</gene>
<feature type="compositionally biased region" description="Basic and acidic residues" evidence="1">
    <location>
        <begin position="19"/>
        <end position="29"/>
    </location>
</feature>
<name>A0AAD7RUV1_9TELE</name>
<reference evidence="2" key="1">
    <citation type="journal article" date="2023" name="Science">
        <title>Genome structures resolve the early diversification of teleost fishes.</title>
        <authorList>
            <person name="Parey E."/>
            <person name="Louis A."/>
            <person name="Montfort J."/>
            <person name="Bouchez O."/>
            <person name="Roques C."/>
            <person name="Iampietro C."/>
            <person name="Lluch J."/>
            <person name="Castinel A."/>
            <person name="Donnadieu C."/>
            <person name="Desvignes T."/>
            <person name="Floi Bucao C."/>
            <person name="Jouanno E."/>
            <person name="Wen M."/>
            <person name="Mejri S."/>
            <person name="Dirks R."/>
            <person name="Jansen H."/>
            <person name="Henkel C."/>
            <person name="Chen W.J."/>
            <person name="Zahm M."/>
            <person name="Cabau C."/>
            <person name="Klopp C."/>
            <person name="Thompson A.W."/>
            <person name="Robinson-Rechavi M."/>
            <person name="Braasch I."/>
            <person name="Lecointre G."/>
            <person name="Bobe J."/>
            <person name="Postlethwait J.H."/>
            <person name="Berthelot C."/>
            <person name="Roest Crollius H."/>
            <person name="Guiguen Y."/>
        </authorList>
    </citation>
    <scope>NUCLEOTIDE SEQUENCE</scope>
    <source>
        <strain evidence="2">NC1722</strain>
    </source>
</reference>
<comment type="caution">
    <text evidence="2">The sequence shown here is derived from an EMBL/GenBank/DDBJ whole genome shotgun (WGS) entry which is preliminary data.</text>
</comment>
<proteinExistence type="predicted"/>
<sequence length="71" mass="7337">MTAASGTAQKVAGSHPRRGTADEPSRKEASVPVSQGAPPPRHNGSAAVRQTVISKPPPEGFFMNTEQSIVA</sequence>
<feature type="region of interest" description="Disordered" evidence="1">
    <location>
        <begin position="1"/>
        <end position="71"/>
    </location>
</feature>